<keyword evidence="2" id="KW-0472">Membrane</keyword>
<keyword evidence="4" id="KW-1185">Reference proteome</keyword>
<evidence type="ECO:0000256" key="2">
    <source>
        <dbReference type="SAM" id="Phobius"/>
    </source>
</evidence>
<dbReference type="EMBL" id="JAVIFY010000002">
    <property type="protein sequence ID" value="MDQ9090694.1"/>
    <property type="molecule type" value="Genomic_DNA"/>
</dbReference>
<gene>
    <name evidence="3" type="ORF">RC083_03690</name>
</gene>
<feature type="transmembrane region" description="Helical" evidence="2">
    <location>
        <begin position="41"/>
        <end position="64"/>
    </location>
</feature>
<feature type="compositionally biased region" description="Basic and acidic residues" evidence="1">
    <location>
        <begin position="203"/>
        <end position="217"/>
    </location>
</feature>
<dbReference type="Proteomes" id="UP001226574">
    <property type="component" value="Unassembled WGS sequence"/>
</dbReference>
<evidence type="ECO:0000313" key="4">
    <source>
        <dbReference type="Proteomes" id="UP001226574"/>
    </source>
</evidence>
<keyword evidence="2" id="KW-1133">Transmembrane helix</keyword>
<dbReference type="RefSeq" id="WP_309038436.1">
    <property type="nucleotide sequence ID" value="NZ_JAVIFY010000002.1"/>
</dbReference>
<feature type="transmembrane region" description="Helical" evidence="2">
    <location>
        <begin position="70"/>
        <end position="93"/>
    </location>
</feature>
<evidence type="ECO:0000256" key="1">
    <source>
        <dbReference type="SAM" id="MobiDB-lite"/>
    </source>
</evidence>
<reference evidence="3 4" key="1">
    <citation type="submission" date="2023-08" db="EMBL/GenBank/DDBJ databases">
        <title>Pseudoalteromonas haloplanktis LL1 genome.</title>
        <authorList>
            <person name="Wu S."/>
        </authorList>
    </citation>
    <scope>NUCLEOTIDE SEQUENCE [LARGE SCALE GENOMIC DNA]</scope>
    <source>
        <strain evidence="3 4">LL1</strain>
    </source>
</reference>
<evidence type="ECO:0000313" key="3">
    <source>
        <dbReference type="EMBL" id="MDQ9090694.1"/>
    </source>
</evidence>
<accession>A0ABU1B838</accession>
<comment type="caution">
    <text evidence="3">The sequence shown here is derived from an EMBL/GenBank/DDBJ whole genome shotgun (WGS) entry which is preliminary data.</text>
</comment>
<feature type="region of interest" description="Disordered" evidence="1">
    <location>
        <begin position="198"/>
        <end position="217"/>
    </location>
</feature>
<dbReference type="PANTHER" id="PTHR34351">
    <property type="entry name" value="SLR1927 PROTEIN-RELATED"/>
    <property type="match status" value="1"/>
</dbReference>
<organism evidence="3 4">
    <name type="scientific">Pseudoalteromonas haloplanktis</name>
    <name type="common">Alteromonas haloplanktis</name>
    <dbReference type="NCBI Taxonomy" id="228"/>
    <lineage>
        <taxon>Bacteria</taxon>
        <taxon>Pseudomonadati</taxon>
        <taxon>Pseudomonadota</taxon>
        <taxon>Gammaproteobacteria</taxon>
        <taxon>Alteromonadales</taxon>
        <taxon>Pseudoalteromonadaceae</taxon>
        <taxon>Pseudoalteromonas</taxon>
    </lineage>
</organism>
<proteinExistence type="predicted"/>
<dbReference type="PANTHER" id="PTHR34351:SF1">
    <property type="entry name" value="SLR1927 PROTEIN"/>
    <property type="match status" value="1"/>
</dbReference>
<name>A0ABU1B838_PSEHA</name>
<keyword evidence="2" id="KW-0812">Transmembrane</keyword>
<protein>
    <submittedName>
        <fullName evidence="3">DUF58 domain-containing protein</fullName>
    </submittedName>
</protein>
<sequence length="330" mass="38050">MRKNNNLARSTLFFQLKAKFFSLLLKNKHNTEQLTLTHSNIYILPSKLGSGFLLVTILNFILAVNYQNNLILVMAYLMLVVMIFSLLLGYINVRGLALSYKRHIANYAPQCAQLELELSTDTICQSLQFIYEKKILATFDETTPTSQLIHLDLPMDQRGAYPLQRLKIISHYPFGLVSAWSYMQLTQTVFVYPQQRKPVQQENHQHNKNSMDDGDQKNMHGSDEFDGLTPHQIGMNMKRVSWKHYAKTQQLMVKEFVNYSAQSVFFDFNQLQGSTESRLQQLSYLISQAYLQGTTYGLQLESISFEVSEGKEHCKNCLEALSRFSKIAKD</sequence>